<dbReference type="PANTHER" id="PTHR47784">
    <property type="entry name" value="STEROL UPTAKE CONTROL PROTEIN 2"/>
    <property type="match status" value="1"/>
</dbReference>
<evidence type="ECO:0000313" key="2">
    <source>
        <dbReference type="Proteomes" id="UP001310890"/>
    </source>
</evidence>
<accession>A0AAN7TEW1</accession>
<dbReference type="EMBL" id="JAVRRL010000025">
    <property type="protein sequence ID" value="KAK5113280.1"/>
    <property type="molecule type" value="Genomic_DNA"/>
</dbReference>
<sequence length="345" mass="39544">MEPNVQENDEALPTDTDEWLQDMELMQYYSTRLAKERVLWKDESSILWEEVIPQEALKHGPLLHALLALAALHLAYTRPDRAPRYLRMCDKHQTAAITKFREILDGDLTEENSAAAFALAMTISVSSMARSHATVAYQPEPRALTMDDIVEGIVLAQGVRSITSNAHKYLVTHPLSQMFYGYTTPETKRPTIHLPDSIKKHFAEVQNMLEQQCEPNSLAHCLEAWRELVEIYHHLKYFLSRGPVESGVVWRWPATLSEEFTKLIQARHPPTLVILAHYAAATAPLHGSWFVRDWGQFAIRGVGMVLQDDMVHWLEWPQRQVDCGLEMLRGQDLYLEKNAHTIDLN</sequence>
<dbReference type="GO" id="GO:0001228">
    <property type="term" value="F:DNA-binding transcription activator activity, RNA polymerase II-specific"/>
    <property type="evidence" value="ECO:0007669"/>
    <property type="project" value="TreeGrafter"/>
</dbReference>
<evidence type="ECO:0000313" key="1">
    <source>
        <dbReference type="EMBL" id="KAK5113280.1"/>
    </source>
</evidence>
<dbReference type="InterPro" id="IPR021858">
    <property type="entry name" value="Fun_TF"/>
</dbReference>
<gene>
    <name evidence="1" type="ORF">LTR62_003617</name>
</gene>
<comment type="caution">
    <text evidence="1">The sequence shown here is derived from an EMBL/GenBank/DDBJ whole genome shotgun (WGS) entry which is preliminary data.</text>
</comment>
<reference evidence="1" key="1">
    <citation type="submission" date="2023-08" db="EMBL/GenBank/DDBJ databases">
        <title>Black Yeasts Isolated from many extreme environments.</title>
        <authorList>
            <person name="Coleine C."/>
            <person name="Stajich J.E."/>
            <person name="Selbmann L."/>
        </authorList>
    </citation>
    <scope>NUCLEOTIDE SEQUENCE</scope>
    <source>
        <strain evidence="1">CCFEE 5401</strain>
    </source>
</reference>
<dbReference type="InterPro" id="IPR053157">
    <property type="entry name" value="Sterol_Uptake_Regulator"/>
</dbReference>
<dbReference type="AlphaFoldDB" id="A0AAN7TEW1"/>
<dbReference type="Pfam" id="PF11951">
    <property type="entry name" value="Fungal_trans_2"/>
    <property type="match status" value="1"/>
</dbReference>
<organism evidence="1 2">
    <name type="scientific">Meristemomyces frigidus</name>
    <dbReference type="NCBI Taxonomy" id="1508187"/>
    <lineage>
        <taxon>Eukaryota</taxon>
        <taxon>Fungi</taxon>
        <taxon>Dikarya</taxon>
        <taxon>Ascomycota</taxon>
        <taxon>Pezizomycotina</taxon>
        <taxon>Dothideomycetes</taxon>
        <taxon>Dothideomycetidae</taxon>
        <taxon>Mycosphaerellales</taxon>
        <taxon>Teratosphaeriaceae</taxon>
        <taxon>Meristemomyces</taxon>
    </lineage>
</organism>
<protein>
    <submittedName>
        <fullName evidence="1">Uncharacterized protein</fullName>
    </submittedName>
</protein>
<dbReference type="PANTHER" id="PTHR47784:SF5">
    <property type="entry name" value="STEROL UPTAKE CONTROL PROTEIN 2"/>
    <property type="match status" value="1"/>
</dbReference>
<name>A0AAN7TEW1_9PEZI</name>
<proteinExistence type="predicted"/>
<dbReference type="Proteomes" id="UP001310890">
    <property type="component" value="Unassembled WGS sequence"/>
</dbReference>